<feature type="compositionally biased region" description="Polar residues" evidence="6">
    <location>
        <begin position="127"/>
        <end position="147"/>
    </location>
</feature>
<feature type="compositionally biased region" description="Basic and acidic residues" evidence="6">
    <location>
        <begin position="339"/>
        <end position="352"/>
    </location>
</feature>
<evidence type="ECO:0000313" key="9">
    <source>
        <dbReference type="Proteomes" id="UP000799757"/>
    </source>
</evidence>
<dbReference type="GO" id="GO:0003677">
    <property type="term" value="F:DNA binding"/>
    <property type="evidence" value="ECO:0007669"/>
    <property type="project" value="InterPro"/>
</dbReference>
<sequence>MSLSSRPAPPQSYSPYQRSSVAPSRPDVVAPTQHHRPRDQEGSQSNAQQLPSLRTLLEPELLDGNKLPDHPPRLGGAHLPHGSSVRYGSSSPTLKRRHDFDGYSHEYPESNAIATRPPHVYPHAHHTSTADGQSGTFSTPAPAQGSRLSEFSRPANLGRLSQHDLVGSIYRPPSTAPAMSASSDRGGALAGHSLPDDPMDVVKPMRRRAEGISRAPIRASRCVGQRDIQGEGLCYIYEDGTFCRAIIDGEPVNPSWGITKAGKPRKRLAQACLTCREKKIKCEPGYPTCHQCAKSQRVCRGGLNQLGMSNASEETSPSSSSTVFKNQSAELASPVAGPDKPRTLDEHREPSRTVDTWNTGSPFKPRNFRPNSVATSRDMSVHSLDSDWSGSLNNQDPEDPRRGSQQDQLAIQWEQDPYETDARLTLHLLDLYFLHAGRATYGMFPRKPFMTWVESNQEKTQDYLMLLYSVLAMGSIFSSDPDTRSIGKRFAAIAAYGTEKRFGRFTLQLCQSRLMLALYNFARGKAQEAWDFCGAGLRAISALKLNTEEGIKELPDASAELDYGFDRRTLEECCRRTFWSGFLMDVSSTAFTATTTLNLMPQQRYNGFCGGTLCVINIEDTFLRLPCLESEYEASNPCDTSFFDFDLLSRQAPPGPPLGHMAYLTLISAIWGEVLTFTSRAVHRPDNGYERIYEAFYAKTYERLEAWLAMLPANLRYTPPNLDNSIIEGYAGTFISLHALYNSTLIRLNRHVRVRLLPADKIARNIDHSFRNASTFLSMMHSLAVVNRERRLPPNAAAEFLFSIPFPGYAMLLSIDVLTAAGTISTLPDLIKTLETTLTCIEELANFWASAKIQLRAMLNRTRKLAEIALQEEQGVRNGSYGQFWRVPDSMEMAFGSEDALYKASDQLLFEIVGALTGNSAPRR</sequence>
<dbReference type="InterPro" id="IPR001138">
    <property type="entry name" value="Zn2Cys6_DnaBD"/>
</dbReference>
<reference evidence="8" key="1">
    <citation type="journal article" date="2020" name="Stud. Mycol.">
        <title>101 Dothideomycetes genomes: a test case for predicting lifestyles and emergence of pathogens.</title>
        <authorList>
            <person name="Haridas S."/>
            <person name="Albert R."/>
            <person name="Binder M."/>
            <person name="Bloem J."/>
            <person name="Labutti K."/>
            <person name="Salamov A."/>
            <person name="Andreopoulos B."/>
            <person name="Baker S."/>
            <person name="Barry K."/>
            <person name="Bills G."/>
            <person name="Bluhm B."/>
            <person name="Cannon C."/>
            <person name="Castanera R."/>
            <person name="Culley D."/>
            <person name="Daum C."/>
            <person name="Ezra D."/>
            <person name="Gonzalez J."/>
            <person name="Henrissat B."/>
            <person name="Kuo A."/>
            <person name="Liang C."/>
            <person name="Lipzen A."/>
            <person name="Lutzoni F."/>
            <person name="Magnuson J."/>
            <person name="Mondo S."/>
            <person name="Nolan M."/>
            <person name="Ohm R."/>
            <person name="Pangilinan J."/>
            <person name="Park H.-J."/>
            <person name="Ramirez L."/>
            <person name="Alfaro M."/>
            <person name="Sun H."/>
            <person name="Tritt A."/>
            <person name="Yoshinaga Y."/>
            <person name="Zwiers L.-H."/>
            <person name="Turgeon B."/>
            <person name="Goodwin S."/>
            <person name="Spatafora J."/>
            <person name="Crous P."/>
            <person name="Grigoriev I."/>
        </authorList>
    </citation>
    <scope>NUCLEOTIDE SEQUENCE</scope>
    <source>
        <strain evidence="8">CBS 109.77</strain>
    </source>
</reference>
<feature type="compositionally biased region" description="Polar residues" evidence="6">
    <location>
        <begin position="42"/>
        <end position="52"/>
    </location>
</feature>
<feature type="region of interest" description="Disordered" evidence="6">
    <location>
        <begin position="1"/>
        <end position="101"/>
    </location>
</feature>
<dbReference type="Proteomes" id="UP000799757">
    <property type="component" value="Unassembled WGS sequence"/>
</dbReference>
<dbReference type="Gene3D" id="4.10.240.10">
    <property type="entry name" value="Zn(2)-C6 fungal-type DNA-binding domain"/>
    <property type="match status" value="1"/>
</dbReference>
<dbReference type="AlphaFoldDB" id="A0A6A6WNS4"/>
<dbReference type="InterPro" id="IPR007219">
    <property type="entry name" value="XnlR_reg_dom"/>
</dbReference>
<feature type="compositionally biased region" description="Polar residues" evidence="6">
    <location>
        <begin position="386"/>
        <end position="395"/>
    </location>
</feature>
<dbReference type="PROSITE" id="PS50048">
    <property type="entry name" value="ZN2_CY6_FUNGAL_2"/>
    <property type="match status" value="1"/>
</dbReference>
<name>A0A6A6WNS4_9PLEO</name>
<dbReference type="EMBL" id="MU002702">
    <property type="protein sequence ID" value="KAF2785739.1"/>
    <property type="molecule type" value="Genomic_DNA"/>
</dbReference>
<dbReference type="InterPro" id="IPR050815">
    <property type="entry name" value="TF_fung"/>
</dbReference>
<protein>
    <recommendedName>
        <fullName evidence="7">Zn(2)-C6 fungal-type domain-containing protein</fullName>
    </recommendedName>
</protein>
<dbReference type="PROSITE" id="PS00463">
    <property type="entry name" value="ZN2_CY6_FUNGAL_1"/>
    <property type="match status" value="1"/>
</dbReference>
<keyword evidence="5" id="KW-0539">Nucleus</keyword>
<organism evidence="8 9">
    <name type="scientific">Melanomma pulvis-pyrius CBS 109.77</name>
    <dbReference type="NCBI Taxonomy" id="1314802"/>
    <lineage>
        <taxon>Eukaryota</taxon>
        <taxon>Fungi</taxon>
        <taxon>Dikarya</taxon>
        <taxon>Ascomycota</taxon>
        <taxon>Pezizomycotina</taxon>
        <taxon>Dothideomycetes</taxon>
        <taxon>Pleosporomycetidae</taxon>
        <taxon>Pleosporales</taxon>
        <taxon>Melanommataceae</taxon>
        <taxon>Melanomma</taxon>
    </lineage>
</organism>
<gene>
    <name evidence="8" type="ORF">K505DRAFT_261418</name>
</gene>
<dbReference type="PANTHER" id="PTHR47338:SF11">
    <property type="entry name" value="ZN(II)2CYS6 TRANSCRIPTION FACTOR (EUROFUNG)"/>
    <property type="match status" value="1"/>
</dbReference>
<evidence type="ECO:0000256" key="3">
    <source>
        <dbReference type="ARBA" id="ARBA00023015"/>
    </source>
</evidence>
<feature type="region of interest" description="Disordered" evidence="6">
    <location>
        <begin position="309"/>
        <end position="408"/>
    </location>
</feature>
<keyword evidence="3" id="KW-0805">Transcription regulation</keyword>
<dbReference type="GO" id="GO:0006351">
    <property type="term" value="P:DNA-templated transcription"/>
    <property type="evidence" value="ECO:0007669"/>
    <property type="project" value="InterPro"/>
</dbReference>
<dbReference type="GO" id="GO:0005634">
    <property type="term" value="C:nucleus"/>
    <property type="evidence" value="ECO:0007669"/>
    <property type="project" value="UniProtKB-SubCell"/>
</dbReference>
<feature type="domain" description="Zn(2)-C6 fungal-type" evidence="7">
    <location>
        <begin position="271"/>
        <end position="299"/>
    </location>
</feature>
<dbReference type="GO" id="GO:0000981">
    <property type="term" value="F:DNA-binding transcription factor activity, RNA polymerase II-specific"/>
    <property type="evidence" value="ECO:0007669"/>
    <property type="project" value="InterPro"/>
</dbReference>
<dbReference type="SUPFAM" id="SSF57701">
    <property type="entry name" value="Zn2/Cys6 DNA-binding domain"/>
    <property type="match status" value="1"/>
</dbReference>
<dbReference type="InterPro" id="IPR036864">
    <property type="entry name" value="Zn2-C6_fun-type_DNA-bd_sf"/>
</dbReference>
<evidence type="ECO:0000256" key="6">
    <source>
        <dbReference type="SAM" id="MobiDB-lite"/>
    </source>
</evidence>
<dbReference type="GO" id="GO:0008270">
    <property type="term" value="F:zinc ion binding"/>
    <property type="evidence" value="ECO:0007669"/>
    <property type="project" value="InterPro"/>
</dbReference>
<proteinExistence type="predicted"/>
<evidence type="ECO:0000313" key="8">
    <source>
        <dbReference type="EMBL" id="KAF2785739.1"/>
    </source>
</evidence>
<feature type="region of interest" description="Disordered" evidence="6">
    <location>
        <begin position="168"/>
        <end position="201"/>
    </location>
</feature>
<evidence type="ECO:0000256" key="2">
    <source>
        <dbReference type="ARBA" id="ARBA00022723"/>
    </source>
</evidence>
<evidence type="ECO:0000256" key="4">
    <source>
        <dbReference type="ARBA" id="ARBA00023163"/>
    </source>
</evidence>
<dbReference type="CDD" id="cd12148">
    <property type="entry name" value="fungal_TF_MHR"/>
    <property type="match status" value="1"/>
</dbReference>
<dbReference type="Pfam" id="PF00172">
    <property type="entry name" value="Zn_clus"/>
    <property type="match status" value="1"/>
</dbReference>
<comment type="subcellular location">
    <subcellularLocation>
        <location evidence="1">Nucleus</location>
    </subcellularLocation>
</comment>
<feature type="compositionally biased region" description="Polar residues" evidence="6">
    <location>
        <begin position="369"/>
        <end position="378"/>
    </location>
</feature>
<dbReference type="PANTHER" id="PTHR47338">
    <property type="entry name" value="ZN(II)2CYS6 TRANSCRIPTION FACTOR (EUROFUNG)-RELATED"/>
    <property type="match status" value="1"/>
</dbReference>
<keyword evidence="2" id="KW-0479">Metal-binding</keyword>
<dbReference type="CDD" id="cd00067">
    <property type="entry name" value="GAL4"/>
    <property type="match status" value="1"/>
</dbReference>
<evidence type="ECO:0000256" key="1">
    <source>
        <dbReference type="ARBA" id="ARBA00004123"/>
    </source>
</evidence>
<evidence type="ECO:0000259" key="7">
    <source>
        <dbReference type="PROSITE" id="PS50048"/>
    </source>
</evidence>
<evidence type="ECO:0000256" key="5">
    <source>
        <dbReference type="ARBA" id="ARBA00023242"/>
    </source>
</evidence>
<feature type="region of interest" description="Disordered" evidence="6">
    <location>
        <begin position="123"/>
        <end position="147"/>
    </location>
</feature>
<feature type="compositionally biased region" description="Low complexity" evidence="6">
    <location>
        <begin position="312"/>
        <end position="322"/>
    </location>
</feature>
<feature type="compositionally biased region" description="Low complexity" evidence="6">
    <location>
        <begin position="172"/>
        <end position="183"/>
    </location>
</feature>
<accession>A0A6A6WNS4</accession>
<dbReference type="SMART" id="SM00066">
    <property type="entry name" value="GAL4"/>
    <property type="match status" value="1"/>
</dbReference>
<keyword evidence="4" id="KW-0804">Transcription</keyword>
<keyword evidence="9" id="KW-1185">Reference proteome</keyword>
<dbReference type="OrthoDB" id="5426798at2759"/>
<dbReference type="Pfam" id="PF04082">
    <property type="entry name" value="Fungal_trans"/>
    <property type="match status" value="1"/>
</dbReference>